<keyword evidence="3 5" id="KW-1133">Transmembrane helix</keyword>
<comment type="subcellular location">
    <subcellularLocation>
        <location evidence="1">Membrane</location>
        <topology evidence="1">Multi-pass membrane protein</topology>
    </subcellularLocation>
</comment>
<sequence>MASVDSRLGEECTFKSAVVVDVASVTDDSLNDLKEAVEHRKDIESGDAVDDTCENLSVALAMFLLVVDMVGTGVLSIPNAFATLGWIPGHLTLLLCWVLSMCAGFLLWRLRYQKYEGVHSYPELFNGAFGKKGLVFARFNTYPLLFLYSAAFSYTQAQAWSALFSGSTVSLTEWMVIAGFVSLVVLQLRSFKAMAFTSVIAIATIIIPVVISFFVIASMVKDPVAYPVGQRVLFSYYGTSDCVIAAMDILYAFAGAVVFLEIMSAMKFIKNFPYSLVFSQTFAYLFYATTGSVVYGLAGDATWLVSPFTNSLQPGAAAIVADVCVVIHAAIAIIVTGQVLISGVQRAAEPFVKRIVFGKDNGPYKVAKLTSLKPAALLWWFLWALIVVVLETLVNTVIPSFKIYLALISSLIASQTMMLWPAGIDIYAFARERKGKEHLFTALSVVIIMFGLTALILGLYGDIAGIIRN</sequence>
<feature type="transmembrane region" description="Helical" evidence="5">
    <location>
        <begin position="193"/>
        <end position="216"/>
    </location>
</feature>
<keyword evidence="4 5" id="KW-0472">Membrane</keyword>
<reference evidence="7 8" key="1">
    <citation type="journal article" date="2023" name="Nat. Commun.">
        <title>Origin of minicircular mitochondrial genomes in red algae.</title>
        <authorList>
            <person name="Lee Y."/>
            <person name="Cho C.H."/>
            <person name="Lee Y.M."/>
            <person name="Park S.I."/>
            <person name="Yang J.H."/>
            <person name="West J.A."/>
            <person name="Bhattacharya D."/>
            <person name="Yoon H.S."/>
        </authorList>
    </citation>
    <scope>NUCLEOTIDE SEQUENCE [LARGE SCALE GENOMIC DNA]</scope>
    <source>
        <strain evidence="7 8">CCMP1338</strain>
        <tissue evidence="7">Whole cell</tissue>
    </source>
</reference>
<feature type="transmembrane region" description="Helical" evidence="5">
    <location>
        <begin position="272"/>
        <end position="298"/>
    </location>
</feature>
<evidence type="ECO:0000313" key="8">
    <source>
        <dbReference type="Proteomes" id="UP001157974"/>
    </source>
</evidence>
<feature type="transmembrane region" description="Helical" evidence="5">
    <location>
        <begin position="318"/>
        <end position="344"/>
    </location>
</feature>
<evidence type="ECO:0000256" key="4">
    <source>
        <dbReference type="ARBA" id="ARBA00023136"/>
    </source>
</evidence>
<dbReference type="InterPro" id="IPR013057">
    <property type="entry name" value="AA_transpt_TM"/>
</dbReference>
<feature type="transmembrane region" description="Helical" evidence="5">
    <location>
        <begin position="439"/>
        <end position="460"/>
    </location>
</feature>
<feature type="transmembrane region" description="Helical" evidence="5">
    <location>
        <begin position="377"/>
        <end position="398"/>
    </location>
</feature>
<evidence type="ECO:0000259" key="6">
    <source>
        <dbReference type="Pfam" id="PF01490"/>
    </source>
</evidence>
<feature type="domain" description="Amino acid transporter transmembrane" evidence="6">
    <location>
        <begin position="56"/>
        <end position="461"/>
    </location>
</feature>
<feature type="transmembrane region" description="Helical" evidence="5">
    <location>
        <begin position="87"/>
        <end position="108"/>
    </location>
</feature>
<evidence type="ECO:0000256" key="5">
    <source>
        <dbReference type="SAM" id="Phobius"/>
    </source>
</evidence>
<evidence type="ECO:0000313" key="7">
    <source>
        <dbReference type="EMBL" id="KAJ8905645.1"/>
    </source>
</evidence>
<dbReference type="PANTHER" id="PTHR22950">
    <property type="entry name" value="AMINO ACID TRANSPORTER"/>
    <property type="match status" value="1"/>
</dbReference>
<dbReference type="EMBL" id="JAMWBK010000004">
    <property type="protein sequence ID" value="KAJ8905645.1"/>
    <property type="molecule type" value="Genomic_DNA"/>
</dbReference>
<evidence type="ECO:0000256" key="2">
    <source>
        <dbReference type="ARBA" id="ARBA00022692"/>
    </source>
</evidence>
<comment type="caution">
    <text evidence="7">The sequence shown here is derived from an EMBL/GenBank/DDBJ whole genome shotgun (WGS) entry which is preliminary data.</text>
</comment>
<feature type="transmembrane region" description="Helical" evidence="5">
    <location>
        <begin position="139"/>
        <end position="157"/>
    </location>
</feature>
<dbReference type="AlphaFoldDB" id="A0AAV8USW5"/>
<protein>
    <recommendedName>
        <fullName evidence="6">Amino acid transporter transmembrane domain-containing protein</fullName>
    </recommendedName>
</protein>
<keyword evidence="2 5" id="KW-0812">Transmembrane</keyword>
<dbReference type="GO" id="GO:0015179">
    <property type="term" value="F:L-amino acid transmembrane transporter activity"/>
    <property type="evidence" value="ECO:0007669"/>
    <property type="project" value="TreeGrafter"/>
</dbReference>
<dbReference type="PANTHER" id="PTHR22950:SF461">
    <property type="entry name" value="AMINO ACID TRANSPORTER TRANSMEMBRANE DOMAIN-CONTAINING PROTEIN"/>
    <property type="match status" value="1"/>
</dbReference>
<feature type="transmembrane region" description="Helical" evidence="5">
    <location>
        <begin position="163"/>
        <end position="186"/>
    </location>
</feature>
<gene>
    <name evidence="7" type="ORF">NDN08_002151</name>
</gene>
<feature type="transmembrane region" description="Helical" evidence="5">
    <location>
        <begin position="236"/>
        <end position="260"/>
    </location>
</feature>
<dbReference type="Proteomes" id="UP001157974">
    <property type="component" value="Unassembled WGS sequence"/>
</dbReference>
<dbReference type="GO" id="GO:0016020">
    <property type="term" value="C:membrane"/>
    <property type="evidence" value="ECO:0007669"/>
    <property type="project" value="UniProtKB-SubCell"/>
</dbReference>
<evidence type="ECO:0000256" key="3">
    <source>
        <dbReference type="ARBA" id="ARBA00022989"/>
    </source>
</evidence>
<accession>A0AAV8USW5</accession>
<evidence type="ECO:0000256" key="1">
    <source>
        <dbReference type="ARBA" id="ARBA00004141"/>
    </source>
</evidence>
<feature type="transmembrane region" description="Helical" evidence="5">
    <location>
        <begin position="404"/>
        <end position="427"/>
    </location>
</feature>
<keyword evidence="8" id="KW-1185">Reference proteome</keyword>
<proteinExistence type="predicted"/>
<dbReference type="Pfam" id="PF01490">
    <property type="entry name" value="Aa_trans"/>
    <property type="match status" value="1"/>
</dbReference>
<name>A0AAV8USW5_9RHOD</name>
<organism evidence="7 8">
    <name type="scientific">Rhodosorus marinus</name>
    <dbReference type="NCBI Taxonomy" id="101924"/>
    <lineage>
        <taxon>Eukaryota</taxon>
        <taxon>Rhodophyta</taxon>
        <taxon>Stylonematophyceae</taxon>
        <taxon>Stylonematales</taxon>
        <taxon>Stylonemataceae</taxon>
        <taxon>Rhodosorus</taxon>
    </lineage>
</organism>
<feature type="transmembrane region" description="Helical" evidence="5">
    <location>
        <begin position="58"/>
        <end position="81"/>
    </location>
</feature>